<dbReference type="AlphaFoldDB" id="A0A9J7BXS0"/>
<sequence length="209" mass="23434">MTQPPANCPNCGAAITFRWSGSVQTVCEYCKSVLVRTDLDLEKIGQIAAFPSNNSPIQIGTEGVYGKHTFVVIGRIMYEYDQGNWNEWHVVMNDSTSGWLSDAQLEYAVSFAATGQALPESCKVGQQYRWNGQDYTVSSVTKAHYSGIEGELPFKYWDKSDVLFADLRSHSNRFGTVDYSEQPPLLFLGELVDFEGLKLTNLRTFEGWS</sequence>
<protein>
    <submittedName>
        <fullName evidence="2">DUF4178 domain-containing protein</fullName>
    </submittedName>
</protein>
<dbReference type="KEGG" id="orp:MOP44_07940"/>
<feature type="domain" description="DUF4178" evidence="1">
    <location>
        <begin position="58"/>
        <end position="192"/>
    </location>
</feature>
<reference evidence="2" key="1">
    <citation type="submission" date="2021-04" db="EMBL/GenBank/DDBJ databases">
        <title>Phylogenetic analysis of Acidobacteriaceae.</title>
        <authorList>
            <person name="Qiu L."/>
            <person name="Zhang Q."/>
        </authorList>
    </citation>
    <scope>NUCLEOTIDE SEQUENCE</scope>
    <source>
        <strain evidence="2">DSM 25168</strain>
    </source>
</reference>
<proteinExistence type="predicted"/>
<evidence type="ECO:0000259" key="1">
    <source>
        <dbReference type="Pfam" id="PF13785"/>
    </source>
</evidence>
<dbReference type="EMBL" id="CP093313">
    <property type="protein sequence ID" value="UWZ85862.1"/>
    <property type="molecule type" value="Genomic_DNA"/>
</dbReference>
<keyword evidence="3" id="KW-1185">Reference proteome</keyword>
<accession>A0A9J7BXS0</accession>
<evidence type="ECO:0000313" key="2">
    <source>
        <dbReference type="EMBL" id="UWZ85862.1"/>
    </source>
</evidence>
<evidence type="ECO:0000313" key="3">
    <source>
        <dbReference type="Proteomes" id="UP001059380"/>
    </source>
</evidence>
<dbReference type="RefSeq" id="WP_260795477.1">
    <property type="nucleotide sequence ID" value="NZ_CP093313.1"/>
</dbReference>
<dbReference type="InterPro" id="IPR025235">
    <property type="entry name" value="DUF4178"/>
</dbReference>
<gene>
    <name evidence="2" type="ORF">MOP44_07940</name>
</gene>
<organism evidence="2 3">
    <name type="scientific">Occallatibacter riparius</name>
    <dbReference type="NCBI Taxonomy" id="1002689"/>
    <lineage>
        <taxon>Bacteria</taxon>
        <taxon>Pseudomonadati</taxon>
        <taxon>Acidobacteriota</taxon>
        <taxon>Terriglobia</taxon>
        <taxon>Terriglobales</taxon>
        <taxon>Acidobacteriaceae</taxon>
        <taxon>Occallatibacter</taxon>
    </lineage>
</organism>
<name>A0A9J7BXS0_9BACT</name>
<dbReference type="Pfam" id="PF13785">
    <property type="entry name" value="DUF4178"/>
    <property type="match status" value="1"/>
</dbReference>
<dbReference type="Proteomes" id="UP001059380">
    <property type="component" value="Chromosome"/>
</dbReference>